<evidence type="ECO:0000313" key="1">
    <source>
        <dbReference type="EMBL" id="OQD76231.1"/>
    </source>
</evidence>
<dbReference type="Proteomes" id="UP000191672">
    <property type="component" value="Unassembled WGS sequence"/>
</dbReference>
<accession>A0A1V6PGS6</accession>
<sequence length="55" mass="6168">EFLKGRYAEQEEELAYFGRAFDKLSTGISSLLVDSESCSSEPMYEAASRVNERGL</sequence>
<keyword evidence="2" id="KW-1185">Reference proteome</keyword>
<gene>
    <name evidence="1" type="ORF">PENANT_c136G07437</name>
</gene>
<organism evidence="1 2">
    <name type="scientific">Penicillium antarcticum</name>
    <dbReference type="NCBI Taxonomy" id="416450"/>
    <lineage>
        <taxon>Eukaryota</taxon>
        <taxon>Fungi</taxon>
        <taxon>Dikarya</taxon>
        <taxon>Ascomycota</taxon>
        <taxon>Pezizomycotina</taxon>
        <taxon>Eurotiomycetes</taxon>
        <taxon>Eurotiomycetidae</taxon>
        <taxon>Eurotiales</taxon>
        <taxon>Aspergillaceae</taxon>
        <taxon>Penicillium</taxon>
    </lineage>
</organism>
<feature type="non-terminal residue" evidence="1">
    <location>
        <position position="1"/>
    </location>
</feature>
<proteinExistence type="predicted"/>
<feature type="non-terminal residue" evidence="1">
    <location>
        <position position="55"/>
    </location>
</feature>
<dbReference type="EMBL" id="MDYN01000136">
    <property type="protein sequence ID" value="OQD76231.1"/>
    <property type="molecule type" value="Genomic_DNA"/>
</dbReference>
<dbReference type="AlphaFoldDB" id="A0A1V6PGS6"/>
<evidence type="ECO:0000313" key="2">
    <source>
        <dbReference type="Proteomes" id="UP000191672"/>
    </source>
</evidence>
<protein>
    <submittedName>
        <fullName evidence="1">Uncharacterized protein</fullName>
    </submittedName>
</protein>
<reference evidence="2" key="1">
    <citation type="journal article" date="2017" name="Nat. Microbiol.">
        <title>Global analysis of biosynthetic gene clusters reveals vast potential of secondary metabolite production in Penicillium species.</title>
        <authorList>
            <person name="Nielsen J.C."/>
            <person name="Grijseels S."/>
            <person name="Prigent S."/>
            <person name="Ji B."/>
            <person name="Dainat J."/>
            <person name="Nielsen K.F."/>
            <person name="Frisvad J.C."/>
            <person name="Workman M."/>
            <person name="Nielsen J."/>
        </authorList>
    </citation>
    <scope>NUCLEOTIDE SEQUENCE [LARGE SCALE GENOMIC DNA]</scope>
    <source>
        <strain evidence="2">IBT 31811</strain>
    </source>
</reference>
<comment type="caution">
    <text evidence="1">The sequence shown here is derived from an EMBL/GenBank/DDBJ whole genome shotgun (WGS) entry which is preliminary data.</text>
</comment>
<name>A0A1V6PGS6_9EURO</name>